<comment type="similarity">
    <text evidence="4">Belongs to the IWR1/SLC7A6OS family.</text>
</comment>
<feature type="region of interest" description="Disordered" evidence="10">
    <location>
        <begin position="195"/>
        <end position="223"/>
    </location>
</feature>
<evidence type="ECO:0000259" key="11">
    <source>
        <dbReference type="Pfam" id="PF08574"/>
    </source>
</evidence>
<evidence type="ECO:0000256" key="9">
    <source>
        <dbReference type="ARBA" id="ARBA00023242"/>
    </source>
</evidence>
<proteinExistence type="inferred from homology"/>
<evidence type="ECO:0000256" key="4">
    <source>
        <dbReference type="ARBA" id="ARBA00010218"/>
    </source>
</evidence>
<evidence type="ECO:0000256" key="7">
    <source>
        <dbReference type="ARBA" id="ARBA00022490"/>
    </source>
</evidence>
<dbReference type="Proteomes" id="UP001233999">
    <property type="component" value="Unassembled WGS sequence"/>
</dbReference>
<evidence type="ECO:0000256" key="6">
    <source>
        <dbReference type="ARBA" id="ARBA00022448"/>
    </source>
</evidence>
<keyword evidence="13" id="KW-1185">Reference proteome</keyword>
<keyword evidence="9" id="KW-0539">Nucleus</keyword>
<dbReference type="InterPro" id="IPR013883">
    <property type="entry name" value="TF_Iwr1_dom"/>
</dbReference>
<dbReference type="PANTHER" id="PTHR31196:SF2">
    <property type="entry name" value="RNA POLYMERASE II NUCLEAR LOCALIZATION PROTEIN SLC7A6OS-RELATED"/>
    <property type="match status" value="1"/>
</dbReference>
<evidence type="ECO:0000256" key="2">
    <source>
        <dbReference type="ARBA" id="ARBA00004123"/>
    </source>
</evidence>
<feature type="domain" description="Transcription factor Iwr1" evidence="11">
    <location>
        <begin position="67"/>
        <end position="131"/>
    </location>
</feature>
<feature type="compositionally biased region" description="Basic and acidic residues" evidence="10">
    <location>
        <begin position="42"/>
        <end position="58"/>
    </location>
</feature>
<dbReference type="InterPro" id="IPR040218">
    <property type="entry name" value="SLC7A6OS"/>
</dbReference>
<comment type="caution">
    <text evidence="12">The sequence shown here is derived from an EMBL/GenBank/DDBJ whole genome shotgun (WGS) entry which is preliminary data.</text>
</comment>
<dbReference type="GO" id="GO:0015031">
    <property type="term" value="P:protein transport"/>
    <property type="evidence" value="ECO:0007669"/>
    <property type="project" value="UniProtKB-KW"/>
</dbReference>
<dbReference type="AlphaFoldDB" id="A0AAD8EQD4"/>
<dbReference type="GO" id="GO:0005737">
    <property type="term" value="C:cytoplasm"/>
    <property type="evidence" value="ECO:0007669"/>
    <property type="project" value="UniProtKB-SubCell"/>
</dbReference>
<feature type="compositionally biased region" description="Acidic residues" evidence="10">
    <location>
        <begin position="109"/>
        <end position="119"/>
    </location>
</feature>
<gene>
    <name evidence="12" type="ORF">L9F63_011196</name>
</gene>
<comment type="function">
    <text evidence="1">Directs RNA polymerase II nuclear import.</text>
</comment>
<reference evidence="12" key="2">
    <citation type="submission" date="2023-05" db="EMBL/GenBank/DDBJ databases">
        <authorList>
            <person name="Fouks B."/>
        </authorList>
    </citation>
    <scope>NUCLEOTIDE SEQUENCE</scope>
    <source>
        <strain evidence="12">Stay&amp;Tobe</strain>
        <tissue evidence="12">Testes</tissue>
    </source>
</reference>
<accession>A0AAD8EQD4</accession>
<evidence type="ECO:0000256" key="1">
    <source>
        <dbReference type="ARBA" id="ARBA00003202"/>
    </source>
</evidence>
<protein>
    <recommendedName>
        <fullName evidence="5">Probable RNA polymerase II nuclear localization protein SLC7A6OS</fullName>
    </recommendedName>
</protein>
<dbReference type="GO" id="GO:0032502">
    <property type="term" value="P:developmental process"/>
    <property type="evidence" value="ECO:0007669"/>
    <property type="project" value="TreeGrafter"/>
</dbReference>
<comment type="subcellular location">
    <subcellularLocation>
        <location evidence="3">Cytoplasm</location>
    </subcellularLocation>
    <subcellularLocation>
        <location evidence="2">Nucleus</location>
    </subcellularLocation>
</comment>
<evidence type="ECO:0000313" key="12">
    <source>
        <dbReference type="EMBL" id="KAJ9597957.1"/>
    </source>
</evidence>
<feature type="compositionally biased region" description="Acidic residues" evidence="10">
    <location>
        <begin position="198"/>
        <end position="217"/>
    </location>
</feature>
<name>A0AAD8EQD4_DIPPU</name>
<dbReference type="GO" id="GO:0005634">
    <property type="term" value="C:nucleus"/>
    <property type="evidence" value="ECO:0007669"/>
    <property type="project" value="UniProtKB-SubCell"/>
</dbReference>
<dbReference type="Pfam" id="PF08574">
    <property type="entry name" value="Iwr1"/>
    <property type="match status" value="1"/>
</dbReference>
<evidence type="ECO:0000256" key="5">
    <source>
        <dbReference type="ARBA" id="ARBA00017036"/>
    </source>
</evidence>
<keyword evidence="8" id="KW-0653">Protein transport</keyword>
<feature type="region of interest" description="Disordered" evidence="10">
    <location>
        <begin position="98"/>
        <end position="138"/>
    </location>
</feature>
<evidence type="ECO:0000256" key="10">
    <source>
        <dbReference type="SAM" id="MobiDB-lite"/>
    </source>
</evidence>
<keyword evidence="7" id="KW-0963">Cytoplasm</keyword>
<dbReference type="PANTHER" id="PTHR31196">
    <property type="entry name" value="RNA POLYMERASE II NUCLEAR LOCALIZATION PROTEIN SLC7A6OS-RELATED"/>
    <property type="match status" value="1"/>
</dbReference>
<organism evidence="12 13">
    <name type="scientific">Diploptera punctata</name>
    <name type="common">Pacific beetle cockroach</name>
    <dbReference type="NCBI Taxonomy" id="6984"/>
    <lineage>
        <taxon>Eukaryota</taxon>
        <taxon>Metazoa</taxon>
        <taxon>Ecdysozoa</taxon>
        <taxon>Arthropoda</taxon>
        <taxon>Hexapoda</taxon>
        <taxon>Insecta</taxon>
        <taxon>Pterygota</taxon>
        <taxon>Neoptera</taxon>
        <taxon>Polyneoptera</taxon>
        <taxon>Dictyoptera</taxon>
        <taxon>Blattodea</taxon>
        <taxon>Blaberoidea</taxon>
        <taxon>Blaberidae</taxon>
        <taxon>Diplopterinae</taxon>
        <taxon>Diploptera</taxon>
    </lineage>
</organism>
<sequence length="223" mass="25137">VVNCFRALNEADILESEKASENLGSGEEGEKALTIVDVITHPENEKEAVTPPCKREAEAGSNDPEDGFVYDLYYANTGVLHLDESMSIRPLYQSEWEYRNKDDSSDSGPEVEEEDDSNDENNWRNDYPDSDHSIDEDDMRMAVNNLNLSDGEDLSSDTADEDFVYGVTADPRDVMLYGESYANYKARILDELDGREIESDEDDGEYNAELVSGEEEDPVQRFT</sequence>
<feature type="region of interest" description="Disordered" evidence="10">
    <location>
        <begin position="42"/>
        <end position="66"/>
    </location>
</feature>
<feature type="compositionally biased region" description="Basic and acidic residues" evidence="10">
    <location>
        <begin position="121"/>
        <end position="133"/>
    </location>
</feature>
<reference evidence="12" key="1">
    <citation type="journal article" date="2023" name="IScience">
        <title>Live-bearing cockroach genome reveals convergent evolutionary mechanisms linked to viviparity in insects and beyond.</title>
        <authorList>
            <person name="Fouks B."/>
            <person name="Harrison M.C."/>
            <person name="Mikhailova A.A."/>
            <person name="Marchal E."/>
            <person name="English S."/>
            <person name="Carruthers M."/>
            <person name="Jennings E.C."/>
            <person name="Chiamaka E.L."/>
            <person name="Frigard R.A."/>
            <person name="Pippel M."/>
            <person name="Attardo G.M."/>
            <person name="Benoit J.B."/>
            <person name="Bornberg-Bauer E."/>
            <person name="Tobe S.S."/>
        </authorList>
    </citation>
    <scope>NUCLEOTIDE SEQUENCE</scope>
    <source>
        <strain evidence="12">Stay&amp;Tobe</strain>
    </source>
</reference>
<feature type="non-terminal residue" evidence="12">
    <location>
        <position position="223"/>
    </location>
</feature>
<dbReference type="EMBL" id="JASPKZ010001575">
    <property type="protein sequence ID" value="KAJ9597957.1"/>
    <property type="molecule type" value="Genomic_DNA"/>
</dbReference>
<keyword evidence="6" id="KW-0813">Transport</keyword>
<evidence type="ECO:0000313" key="13">
    <source>
        <dbReference type="Proteomes" id="UP001233999"/>
    </source>
</evidence>
<evidence type="ECO:0000256" key="3">
    <source>
        <dbReference type="ARBA" id="ARBA00004496"/>
    </source>
</evidence>
<evidence type="ECO:0000256" key="8">
    <source>
        <dbReference type="ARBA" id="ARBA00022927"/>
    </source>
</evidence>